<keyword evidence="3" id="KW-1185">Reference proteome</keyword>
<feature type="region of interest" description="Disordered" evidence="1">
    <location>
        <begin position="1"/>
        <end position="31"/>
    </location>
</feature>
<protein>
    <submittedName>
        <fullName evidence="2">Uncharacterized protein</fullName>
    </submittedName>
</protein>
<feature type="region of interest" description="Disordered" evidence="1">
    <location>
        <begin position="100"/>
        <end position="134"/>
    </location>
</feature>
<dbReference type="AlphaFoldDB" id="A0A2R6WME0"/>
<evidence type="ECO:0000256" key="1">
    <source>
        <dbReference type="SAM" id="MobiDB-lite"/>
    </source>
</evidence>
<feature type="compositionally biased region" description="Polar residues" evidence="1">
    <location>
        <begin position="1"/>
        <end position="10"/>
    </location>
</feature>
<evidence type="ECO:0000313" key="3">
    <source>
        <dbReference type="Proteomes" id="UP000244005"/>
    </source>
</evidence>
<name>A0A2R6WME0_MARPO</name>
<feature type="compositionally biased region" description="Basic and acidic residues" evidence="1">
    <location>
        <begin position="104"/>
        <end position="124"/>
    </location>
</feature>
<accession>A0A2R6WME0</accession>
<sequence>MSRLNAPSNLRTDRKRQSCQSFSAKRCSETYFSPPRRPWDLLTFSQPKRLWELTPPYRREIQGGNNVSAPPSEVPKEKRHEAYHEIRTICGLFPNNPGIGRKRWPSDQLRRECQPDPKETEHSKSSQSTSDQIKVSVHDVPPRMDPWLHGMDPSIEEANQNISMPLSSPRPHGTELTEKKKFIRDHTEQLIAKGQRELEEIENMKVQMMLYEKLAWDKVQGEVGKGCMTEVTRLKALQEPGKLLDDDATIRASERNLAVDAAQNLDVEGSIIDRHSSQAWKAGLCTLLQTLFWYFCMIQPIIRSIKSLHFVPPT</sequence>
<dbReference type="Proteomes" id="UP000244005">
    <property type="component" value="Unassembled WGS sequence"/>
</dbReference>
<proteinExistence type="predicted"/>
<evidence type="ECO:0000313" key="2">
    <source>
        <dbReference type="EMBL" id="PTQ35019.1"/>
    </source>
</evidence>
<gene>
    <name evidence="2" type="ORF">MARPO_0074s0015</name>
</gene>
<reference evidence="3" key="1">
    <citation type="journal article" date="2017" name="Cell">
        <title>Insights into land plant evolution garnered from the Marchantia polymorpha genome.</title>
        <authorList>
            <person name="Bowman J.L."/>
            <person name="Kohchi T."/>
            <person name="Yamato K.T."/>
            <person name="Jenkins J."/>
            <person name="Shu S."/>
            <person name="Ishizaki K."/>
            <person name="Yamaoka S."/>
            <person name="Nishihama R."/>
            <person name="Nakamura Y."/>
            <person name="Berger F."/>
            <person name="Adam C."/>
            <person name="Aki S.S."/>
            <person name="Althoff F."/>
            <person name="Araki T."/>
            <person name="Arteaga-Vazquez M.A."/>
            <person name="Balasubrmanian S."/>
            <person name="Barry K."/>
            <person name="Bauer D."/>
            <person name="Boehm C.R."/>
            <person name="Briginshaw L."/>
            <person name="Caballero-Perez J."/>
            <person name="Catarino B."/>
            <person name="Chen F."/>
            <person name="Chiyoda S."/>
            <person name="Chovatia M."/>
            <person name="Davies K.M."/>
            <person name="Delmans M."/>
            <person name="Demura T."/>
            <person name="Dierschke T."/>
            <person name="Dolan L."/>
            <person name="Dorantes-Acosta A.E."/>
            <person name="Eklund D.M."/>
            <person name="Florent S.N."/>
            <person name="Flores-Sandoval E."/>
            <person name="Fujiyama A."/>
            <person name="Fukuzawa H."/>
            <person name="Galik B."/>
            <person name="Grimanelli D."/>
            <person name="Grimwood J."/>
            <person name="Grossniklaus U."/>
            <person name="Hamada T."/>
            <person name="Haseloff J."/>
            <person name="Hetherington A.J."/>
            <person name="Higo A."/>
            <person name="Hirakawa Y."/>
            <person name="Hundley H.N."/>
            <person name="Ikeda Y."/>
            <person name="Inoue K."/>
            <person name="Inoue S.I."/>
            <person name="Ishida S."/>
            <person name="Jia Q."/>
            <person name="Kakita M."/>
            <person name="Kanazawa T."/>
            <person name="Kawai Y."/>
            <person name="Kawashima T."/>
            <person name="Kennedy M."/>
            <person name="Kinose K."/>
            <person name="Kinoshita T."/>
            <person name="Kohara Y."/>
            <person name="Koide E."/>
            <person name="Komatsu K."/>
            <person name="Kopischke S."/>
            <person name="Kubo M."/>
            <person name="Kyozuka J."/>
            <person name="Lagercrantz U."/>
            <person name="Lin S.S."/>
            <person name="Lindquist E."/>
            <person name="Lipzen A.M."/>
            <person name="Lu C.W."/>
            <person name="De Luna E."/>
            <person name="Martienssen R.A."/>
            <person name="Minamino N."/>
            <person name="Mizutani M."/>
            <person name="Mizutani M."/>
            <person name="Mochizuki N."/>
            <person name="Monte I."/>
            <person name="Mosher R."/>
            <person name="Nagasaki H."/>
            <person name="Nakagami H."/>
            <person name="Naramoto S."/>
            <person name="Nishitani K."/>
            <person name="Ohtani M."/>
            <person name="Okamoto T."/>
            <person name="Okumura M."/>
            <person name="Phillips J."/>
            <person name="Pollak B."/>
            <person name="Reinders A."/>
            <person name="Rovekamp M."/>
            <person name="Sano R."/>
            <person name="Sawa S."/>
            <person name="Schmid M.W."/>
            <person name="Shirakawa M."/>
            <person name="Solano R."/>
            <person name="Spunde A."/>
            <person name="Suetsugu N."/>
            <person name="Sugano S."/>
            <person name="Sugiyama A."/>
            <person name="Sun R."/>
            <person name="Suzuki Y."/>
            <person name="Takenaka M."/>
            <person name="Takezawa D."/>
            <person name="Tomogane H."/>
            <person name="Tsuzuki M."/>
            <person name="Ueda T."/>
            <person name="Umeda M."/>
            <person name="Ward J.M."/>
            <person name="Watanabe Y."/>
            <person name="Yazaki K."/>
            <person name="Yokoyama R."/>
            <person name="Yoshitake Y."/>
            <person name="Yotsui I."/>
            <person name="Zachgo S."/>
            <person name="Schmutz J."/>
        </authorList>
    </citation>
    <scope>NUCLEOTIDE SEQUENCE [LARGE SCALE GENOMIC DNA]</scope>
    <source>
        <strain evidence="3">Tak-1</strain>
    </source>
</reference>
<dbReference type="EMBL" id="KZ772746">
    <property type="protein sequence ID" value="PTQ35019.1"/>
    <property type="molecule type" value="Genomic_DNA"/>
</dbReference>
<organism evidence="2 3">
    <name type="scientific">Marchantia polymorpha</name>
    <name type="common">Common liverwort</name>
    <name type="synonym">Marchantia aquatica</name>
    <dbReference type="NCBI Taxonomy" id="3197"/>
    <lineage>
        <taxon>Eukaryota</taxon>
        <taxon>Viridiplantae</taxon>
        <taxon>Streptophyta</taxon>
        <taxon>Embryophyta</taxon>
        <taxon>Marchantiophyta</taxon>
        <taxon>Marchantiopsida</taxon>
        <taxon>Marchantiidae</taxon>
        <taxon>Marchantiales</taxon>
        <taxon>Marchantiaceae</taxon>
        <taxon>Marchantia</taxon>
    </lineage>
</organism>
<dbReference type="Gramene" id="Mp7g03820.1">
    <property type="protein sequence ID" value="Mp7g03820.1.cds"/>
    <property type="gene ID" value="Mp7g03820"/>
</dbReference>